<sequence>MTSFSDQETENYLSISSPRSRVTLYRLGFQQSVQSDYTKYIKEQNIYKALQIIDIIEQEFRCILCRYFFNQICSNGVSSDEYAFVNQPIELVELLNTQNISMSSYGEMKKINQQRCICINDLKKAFFDLYLRFKDLSIKSQLQDQITQLLRSTNLKITTAAKFLKYADQLYLLEAKKQNLARKLSFELDISSILQKRYQNIIQLQDFVQLQVEPLFELKSIQIKEFNENLAEQDKSELNRLTKMNRQAQKLTQSGIIQQPIKWQTSIRYQLKPCNQLFSDEEVRFKQVAQIKNLQKSLYKSSVKDLKLESLWPKSQLKSQIDLKQIQESIFLQSLIHKDLDCDQTLLSITQLYKSQLIEDPKITKTNYLINRKQKLLKKQAKSENERINALNGSQNSLKDVLRKQFVQERLVEKKQIQEIDLDILRIRIQGLDKSIM</sequence>
<gene>
    <name evidence="1" type="ORF">SS50377_14075</name>
    <name evidence="2" type="ORF">SS50377_24364</name>
</gene>
<dbReference type="EMBL" id="KI546085">
    <property type="protein sequence ID" value="EST46085.1"/>
    <property type="molecule type" value="Genomic_DNA"/>
</dbReference>
<keyword evidence="3" id="KW-1185">Reference proteome</keyword>
<accession>V6LN75</accession>
<dbReference type="AlphaFoldDB" id="V6LN75"/>
<evidence type="ECO:0000313" key="1">
    <source>
        <dbReference type="EMBL" id="EST46085.1"/>
    </source>
</evidence>
<evidence type="ECO:0000313" key="2">
    <source>
        <dbReference type="EMBL" id="KAH0574408.1"/>
    </source>
</evidence>
<name>V6LN75_9EUKA</name>
<organism evidence="1">
    <name type="scientific">Spironucleus salmonicida</name>
    <dbReference type="NCBI Taxonomy" id="348837"/>
    <lineage>
        <taxon>Eukaryota</taxon>
        <taxon>Metamonada</taxon>
        <taxon>Diplomonadida</taxon>
        <taxon>Hexamitidae</taxon>
        <taxon>Hexamitinae</taxon>
        <taxon>Spironucleus</taxon>
    </lineage>
</organism>
<dbReference type="VEuPathDB" id="GiardiaDB:SS50377_24364"/>
<reference evidence="1 2" key="1">
    <citation type="journal article" date="2014" name="PLoS Genet.">
        <title>The Genome of Spironucleus salmonicida Highlights a Fish Pathogen Adapted to Fluctuating Environments.</title>
        <authorList>
            <person name="Xu F."/>
            <person name="Jerlstrom-Hultqvist J."/>
            <person name="Einarsson E."/>
            <person name="Astvaldsson A."/>
            <person name="Svard S.G."/>
            <person name="Andersson J.O."/>
        </authorList>
    </citation>
    <scope>NUCLEOTIDE SEQUENCE</scope>
    <source>
        <strain evidence="2">ATCC 50377</strain>
    </source>
</reference>
<protein>
    <submittedName>
        <fullName evidence="1">Uncharacterized protein</fullName>
    </submittedName>
</protein>
<evidence type="ECO:0000313" key="3">
    <source>
        <dbReference type="Proteomes" id="UP000018208"/>
    </source>
</evidence>
<dbReference type="EMBL" id="AUWU02000004">
    <property type="protein sequence ID" value="KAH0574408.1"/>
    <property type="molecule type" value="Genomic_DNA"/>
</dbReference>
<dbReference type="Proteomes" id="UP000018208">
    <property type="component" value="Unassembled WGS sequence"/>
</dbReference>
<reference evidence="2" key="2">
    <citation type="submission" date="2020-12" db="EMBL/GenBank/DDBJ databases">
        <title>New Spironucleus salmonicida genome in near-complete chromosomes.</title>
        <authorList>
            <person name="Xu F."/>
            <person name="Kurt Z."/>
            <person name="Jimenez-Gonzalez A."/>
            <person name="Astvaldsson A."/>
            <person name="Andersson J.O."/>
            <person name="Svard S.G."/>
        </authorList>
    </citation>
    <scope>NUCLEOTIDE SEQUENCE</scope>
    <source>
        <strain evidence="2">ATCC 50377</strain>
    </source>
</reference>
<proteinExistence type="predicted"/>